<proteinExistence type="predicted"/>
<evidence type="ECO:0000313" key="3">
    <source>
        <dbReference type="Proteomes" id="UP000507470"/>
    </source>
</evidence>
<dbReference type="AlphaFoldDB" id="A0A6J8DVZ0"/>
<dbReference type="Proteomes" id="UP000507470">
    <property type="component" value="Unassembled WGS sequence"/>
</dbReference>
<accession>A0A6J8DVZ0</accession>
<keyword evidence="1" id="KW-0812">Transmembrane</keyword>
<organism evidence="2 3">
    <name type="scientific">Mytilus coruscus</name>
    <name type="common">Sea mussel</name>
    <dbReference type="NCBI Taxonomy" id="42192"/>
    <lineage>
        <taxon>Eukaryota</taxon>
        <taxon>Metazoa</taxon>
        <taxon>Spiralia</taxon>
        <taxon>Lophotrochozoa</taxon>
        <taxon>Mollusca</taxon>
        <taxon>Bivalvia</taxon>
        <taxon>Autobranchia</taxon>
        <taxon>Pteriomorphia</taxon>
        <taxon>Mytilida</taxon>
        <taxon>Mytiloidea</taxon>
        <taxon>Mytilidae</taxon>
        <taxon>Mytilinae</taxon>
        <taxon>Mytilus</taxon>
    </lineage>
</organism>
<keyword evidence="3" id="KW-1185">Reference proteome</keyword>
<reference evidence="2 3" key="1">
    <citation type="submission" date="2020-06" db="EMBL/GenBank/DDBJ databases">
        <authorList>
            <person name="Li R."/>
            <person name="Bekaert M."/>
        </authorList>
    </citation>
    <scope>NUCLEOTIDE SEQUENCE [LARGE SCALE GENOMIC DNA]</scope>
    <source>
        <strain evidence="3">wild</strain>
    </source>
</reference>
<keyword evidence="1" id="KW-0472">Membrane</keyword>
<evidence type="ECO:0000256" key="1">
    <source>
        <dbReference type="SAM" id="Phobius"/>
    </source>
</evidence>
<protein>
    <submittedName>
        <fullName evidence="2">Uncharacterized protein</fullName>
    </submittedName>
</protein>
<gene>
    <name evidence="2" type="ORF">MCOR_45784</name>
</gene>
<keyword evidence="1" id="KW-1133">Transmembrane helix</keyword>
<name>A0A6J8DVZ0_MYTCO</name>
<feature type="transmembrane region" description="Helical" evidence="1">
    <location>
        <begin position="216"/>
        <end position="237"/>
    </location>
</feature>
<dbReference type="EMBL" id="CACVKT020008097">
    <property type="protein sequence ID" value="CAC5412809.1"/>
    <property type="molecule type" value="Genomic_DNA"/>
</dbReference>
<evidence type="ECO:0000313" key="2">
    <source>
        <dbReference type="EMBL" id="CAC5412809.1"/>
    </source>
</evidence>
<sequence length="276" mass="31868">MHFSFTVKFRGELDHEKLSLKCYHGIPCPGTKKWTGGIEGLQLYKGVKKETPSGKIYECVEEKSWFAMIIRNWTDADIFSQYKCWNKFKEYSVILNEQPILYKTGDDDPIKCNDENKEMTMLTMNVTVLHTSQQPSFTYDTEIENFTQNLMVSQRPEKMGPWFITDIYAEIIRENNVNKTFYLKYKDNKTFTIIEEFVHCNGSKGTWPDFKDKSSMVVVVSSVCVVIIALAVLLGCCRKKISEFCSRQGRGRSYTDTSTSNSDLANQTVLEPFIMN</sequence>